<dbReference type="GO" id="GO:0005886">
    <property type="term" value="C:plasma membrane"/>
    <property type="evidence" value="ECO:0007669"/>
    <property type="project" value="UniProtKB-SubCell"/>
</dbReference>
<keyword evidence="3" id="KW-0547">Nucleotide-binding</keyword>
<feature type="domain" description="ABC transporter" evidence="8">
    <location>
        <begin position="282"/>
        <end position="531"/>
    </location>
</feature>
<feature type="transmembrane region" description="Helical" evidence="7">
    <location>
        <begin position="119"/>
        <end position="138"/>
    </location>
</feature>
<dbReference type="InterPro" id="IPR017871">
    <property type="entry name" value="ABC_transporter-like_CS"/>
</dbReference>
<evidence type="ECO:0000256" key="2">
    <source>
        <dbReference type="ARBA" id="ARBA00022692"/>
    </source>
</evidence>
<gene>
    <name evidence="10" type="ORF">ACELLULO517_10620</name>
</gene>
<keyword evidence="6 7" id="KW-0472">Membrane</keyword>
<accession>A0A963Z2J0</accession>
<evidence type="ECO:0000313" key="11">
    <source>
        <dbReference type="Proteomes" id="UP000721844"/>
    </source>
</evidence>
<dbReference type="SUPFAM" id="SSF52540">
    <property type="entry name" value="P-loop containing nucleoside triphosphate hydrolases"/>
    <property type="match status" value="1"/>
</dbReference>
<feature type="transmembrane region" description="Helical" evidence="7">
    <location>
        <begin position="144"/>
        <end position="162"/>
    </location>
</feature>
<dbReference type="GO" id="GO:0005524">
    <property type="term" value="F:ATP binding"/>
    <property type="evidence" value="ECO:0007669"/>
    <property type="project" value="UniProtKB-KW"/>
</dbReference>
<dbReference type="GO" id="GO:0140359">
    <property type="term" value="F:ABC-type transporter activity"/>
    <property type="evidence" value="ECO:0007669"/>
    <property type="project" value="InterPro"/>
</dbReference>
<dbReference type="InterPro" id="IPR003593">
    <property type="entry name" value="AAA+_ATPase"/>
</dbReference>
<evidence type="ECO:0000259" key="8">
    <source>
        <dbReference type="PROSITE" id="PS50893"/>
    </source>
</evidence>
<dbReference type="Pfam" id="PF00005">
    <property type="entry name" value="ABC_tran"/>
    <property type="match status" value="1"/>
</dbReference>
<evidence type="ECO:0000256" key="7">
    <source>
        <dbReference type="SAM" id="Phobius"/>
    </source>
</evidence>
<protein>
    <submittedName>
        <fullName evidence="10">ATP-binding cassette domain-containing protein</fullName>
    </submittedName>
</protein>
<sequence>MAVAAGSVALLGVSGWFITACALAGLAGPIAAGAFNYVLPAAIIRLCAILRTGGRYAERVIGHDAALGALARLRPKLFAAILAAPVERALSLSVGDASSRMVQDVDVLEARFVRLPVPWGLAAGVLAGLAMLVPAGIAPAAATLGILVMTLGLGWVLAWLSAEVGRDVQRSIARLKDRYAALVSSASELRAYGLEDWAAQEIARESEALLRAQKQLTAWGGWFALLQAMGAGIAAMLAMALSAHQSLPLAAMAALGAAMTVDCAGPFLRGLEARGSWDEAARRLDRVLDNLPSPIPAAVSLSDRPDIRLLRPGARLVPGSVTGLTGRSGIGKTTILEQLVGLRADEAVTILLDGLPLPAIDLARLRATFSFAPQDAAMLSGTVRDNLLLAATPATSDDDLWQVLEDAVLAETVRGLPQGLDTWIGENGAVLSGGERRRLNLARAYLRAAPWLLLDEPTAGLDAVTEQRVVERLRARLAGSGQGAIIVSHRPAPLALCTSLITLTESGAEILGLPGWGPSRLGDHSLHIVPIV</sequence>
<evidence type="ECO:0000256" key="1">
    <source>
        <dbReference type="ARBA" id="ARBA00004651"/>
    </source>
</evidence>
<feature type="domain" description="ABC transmembrane type-1" evidence="9">
    <location>
        <begin position="1"/>
        <end position="245"/>
    </location>
</feature>
<dbReference type="InterPro" id="IPR003439">
    <property type="entry name" value="ABC_transporter-like_ATP-bd"/>
</dbReference>
<evidence type="ECO:0000256" key="4">
    <source>
        <dbReference type="ARBA" id="ARBA00022840"/>
    </source>
</evidence>
<organism evidence="10 11">
    <name type="scientific">Acidisoma cellulosilyticum</name>
    <dbReference type="NCBI Taxonomy" id="2802395"/>
    <lineage>
        <taxon>Bacteria</taxon>
        <taxon>Pseudomonadati</taxon>
        <taxon>Pseudomonadota</taxon>
        <taxon>Alphaproteobacteria</taxon>
        <taxon>Acetobacterales</taxon>
        <taxon>Acidocellaceae</taxon>
        <taxon>Acidisoma</taxon>
    </lineage>
</organism>
<dbReference type="PROSITE" id="PS50893">
    <property type="entry name" value="ABC_TRANSPORTER_2"/>
    <property type="match status" value="1"/>
</dbReference>
<dbReference type="Gene3D" id="1.20.1560.10">
    <property type="entry name" value="ABC transporter type 1, transmembrane domain"/>
    <property type="match status" value="1"/>
</dbReference>
<comment type="caution">
    <text evidence="10">The sequence shown here is derived from an EMBL/GenBank/DDBJ whole genome shotgun (WGS) entry which is preliminary data.</text>
</comment>
<evidence type="ECO:0000256" key="5">
    <source>
        <dbReference type="ARBA" id="ARBA00022989"/>
    </source>
</evidence>
<dbReference type="SUPFAM" id="SSF90123">
    <property type="entry name" value="ABC transporter transmembrane region"/>
    <property type="match status" value="1"/>
</dbReference>
<dbReference type="InterPro" id="IPR027417">
    <property type="entry name" value="P-loop_NTPase"/>
</dbReference>
<dbReference type="Pfam" id="PF00664">
    <property type="entry name" value="ABC_membrane"/>
    <property type="match status" value="1"/>
</dbReference>
<keyword evidence="2 7" id="KW-0812">Transmembrane</keyword>
<dbReference type="PROSITE" id="PS00211">
    <property type="entry name" value="ABC_TRANSPORTER_1"/>
    <property type="match status" value="1"/>
</dbReference>
<dbReference type="AlphaFoldDB" id="A0A963Z2J0"/>
<dbReference type="PANTHER" id="PTHR24221:SF654">
    <property type="entry name" value="ATP-BINDING CASSETTE SUB-FAMILY B MEMBER 6"/>
    <property type="match status" value="1"/>
</dbReference>
<comment type="subcellular location">
    <subcellularLocation>
        <location evidence="1">Cell membrane</location>
        <topology evidence="1">Multi-pass membrane protein</topology>
    </subcellularLocation>
</comment>
<keyword evidence="11" id="KW-1185">Reference proteome</keyword>
<dbReference type="GO" id="GO:0016887">
    <property type="term" value="F:ATP hydrolysis activity"/>
    <property type="evidence" value="ECO:0007669"/>
    <property type="project" value="InterPro"/>
</dbReference>
<feature type="transmembrane region" description="Helical" evidence="7">
    <location>
        <begin position="219"/>
        <end position="241"/>
    </location>
</feature>
<dbReference type="PROSITE" id="PS50929">
    <property type="entry name" value="ABC_TM1F"/>
    <property type="match status" value="1"/>
</dbReference>
<evidence type="ECO:0000313" key="10">
    <source>
        <dbReference type="EMBL" id="MCB8880685.1"/>
    </source>
</evidence>
<proteinExistence type="predicted"/>
<dbReference type="PANTHER" id="PTHR24221">
    <property type="entry name" value="ATP-BINDING CASSETTE SUB-FAMILY B"/>
    <property type="match status" value="1"/>
</dbReference>
<dbReference type="SMART" id="SM00382">
    <property type="entry name" value="AAA"/>
    <property type="match status" value="1"/>
</dbReference>
<evidence type="ECO:0000259" key="9">
    <source>
        <dbReference type="PROSITE" id="PS50929"/>
    </source>
</evidence>
<dbReference type="InterPro" id="IPR039421">
    <property type="entry name" value="Type_1_exporter"/>
</dbReference>
<keyword evidence="4 10" id="KW-0067">ATP-binding</keyword>
<dbReference type="Gene3D" id="3.40.50.300">
    <property type="entry name" value="P-loop containing nucleotide triphosphate hydrolases"/>
    <property type="match status" value="1"/>
</dbReference>
<reference evidence="10 11" key="1">
    <citation type="journal article" date="2021" name="Microorganisms">
        <title>Acidisoma silvae sp. nov. and Acidisomacellulosilytica sp. nov., Two Acidophilic Bacteria Isolated from Decaying Wood, Hydrolyzing Cellulose and Producing Poly-3-hydroxybutyrate.</title>
        <authorList>
            <person name="Mieszkin S."/>
            <person name="Pouder E."/>
            <person name="Uroz S."/>
            <person name="Simon-Colin C."/>
            <person name="Alain K."/>
        </authorList>
    </citation>
    <scope>NUCLEOTIDE SEQUENCE [LARGE SCALE GENOMIC DNA]</scope>
    <source>
        <strain evidence="10 11">HW T5.17</strain>
    </source>
</reference>
<name>A0A963Z2J0_9PROT</name>
<evidence type="ECO:0000256" key="3">
    <source>
        <dbReference type="ARBA" id="ARBA00022741"/>
    </source>
</evidence>
<dbReference type="EMBL" id="JAESVA010000003">
    <property type="protein sequence ID" value="MCB8880685.1"/>
    <property type="molecule type" value="Genomic_DNA"/>
</dbReference>
<keyword evidence="5 7" id="KW-1133">Transmembrane helix</keyword>
<dbReference type="GO" id="GO:0034040">
    <property type="term" value="F:ATPase-coupled lipid transmembrane transporter activity"/>
    <property type="evidence" value="ECO:0007669"/>
    <property type="project" value="TreeGrafter"/>
</dbReference>
<dbReference type="InterPro" id="IPR011527">
    <property type="entry name" value="ABC1_TM_dom"/>
</dbReference>
<dbReference type="Proteomes" id="UP000721844">
    <property type="component" value="Unassembled WGS sequence"/>
</dbReference>
<evidence type="ECO:0000256" key="6">
    <source>
        <dbReference type="ARBA" id="ARBA00023136"/>
    </source>
</evidence>
<dbReference type="InterPro" id="IPR036640">
    <property type="entry name" value="ABC1_TM_sf"/>
</dbReference>